<sequence length="136" mass="14669">MDNEVSHGIHLTVNMVIIAAIVAMLALFITLGQNFGRNAQTVIADNQASAYAAELRAMRNYESSIPAASAYILLTKNVGAVRSISGAAFGVSITSIEDLTRIMDNKVRLRVEPVTNGPEDASRSDFDYYTVEVTEG</sequence>
<dbReference type="EMBL" id="CP041969">
    <property type="protein sequence ID" value="QMV40503.1"/>
    <property type="molecule type" value="Genomic_DNA"/>
</dbReference>
<organism evidence="2 3">
    <name type="scientific">Cohnella cholangitidis</name>
    <dbReference type="NCBI Taxonomy" id="2598458"/>
    <lineage>
        <taxon>Bacteria</taxon>
        <taxon>Bacillati</taxon>
        <taxon>Bacillota</taxon>
        <taxon>Bacilli</taxon>
        <taxon>Bacillales</taxon>
        <taxon>Paenibacillaceae</taxon>
        <taxon>Cohnella</taxon>
    </lineage>
</organism>
<gene>
    <name evidence="2" type="ORF">FPL14_04245</name>
</gene>
<dbReference type="RefSeq" id="WP_182301852.1">
    <property type="nucleotide sequence ID" value="NZ_CP041969.1"/>
</dbReference>
<dbReference type="Proteomes" id="UP000515679">
    <property type="component" value="Chromosome"/>
</dbReference>
<protein>
    <submittedName>
        <fullName evidence="2">Uncharacterized protein</fullName>
    </submittedName>
</protein>
<proteinExistence type="predicted"/>
<dbReference type="KEGG" id="cchl:FPL14_04245"/>
<evidence type="ECO:0000256" key="1">
    <source>
        <dbReference type="SAM" id="Phobius"/>
    </source>
</evidence>
<keyword evidence="1" id="KW-1133">Transmembrane helix</keyword>
<keyword evidence="3" id="KW-1185">Reference proteome</keyword>
<evidence type="ECO:0000313" key="2">
    <source>
        <dbReference type="EMBL" id="QMV40503.1"/>
    </source>
</evidence>
<name>A0A7G5BU69_9BACL</name>
<keyword evidence="1" id="KW-0812">Transmembrane</keyword>
<evidence type="ECO:0000313" key="3">
    <source>
        <dbReference type="Proteomes" id="UP000515679"/>
    </source>
</evidence>
<dbReference type="AlphaFoldDB" id="A0A7G5BU69"/>
<feature type="transmembrane region" description="Helical" evidence="1">
    <location>
        <begin position="12"/>
        <end position="31"/>
    </location>
</feature>
<accession>A0A7G5BU69</accession>
<reference evidence="2 3" key="1">
    <citation type="submission" date="2019-07" db="EMBL/GenBank/DDBJ databases">
        <authorList>
            <person name="Kim J.K."/>
            <person name="Cheong H.-M."/>
            <person name="Choi Y."/>
            <person name="Hwang K.J."/>
            <person name="Lee S."/>
            <person name="Choi C."/>
        </authorList>
    </citation>
    <scope>NUCLEOTIDE SEQUENCE [LARGE SCALE GENOMIC DNA]</scope>
    <source>
        <strain evidence="2 3">KS 22</strain>
    </source>
</reference>
<keyword evidence="1" id="KW-0472">Membrane</keyword>